<dbReference type="PANTHER" id="PTHR18867:SF12">
    <property type="entry name" value="DNA REPAIR PROTEIN RAD50"/>
    <property type="match status" value="1"/>
</dbReference>
<dbReference type="GO" id="GO:0003691">
    <property type="term" value="F:double-stranded telomeric DNA binding"/>
    <property type="evidence" value="ECO:0007669"/>
    <property type="project" value="TreeGrafter"/>
</dbReference>
<dbReference type="GO" id="GO:0043047">
    <property type="term" value="F:single-stranded telomeric DNA binding"/>
    <property type="evidence" value="ECO:0007669"/>
    <property type="project" value="TreeGrafter"/>
</dbReference>
<keyword evidence="2" id="KW-1185">Reference proteome</keyword>
<protein>
    <submittedName>
        <fullName evidence="1">Uncharacterized protein</fullName>
    </submittedName>
</protein>
<dbReference type="GO" id="GO:0007004">
    <property type="term" value="P:telomere maintenance via telomerase"/>
    <property type="evidence" value="ECO:0007669"/>
    <property type="project" value="TreeGrafter"/>
</dbReference>
<dbReference type="Proteomes" id="UP001187471">
    <property type="component" value="Unassembled WGS sequence"/>
</dbReference>
<dbReference type="GO" id="GO:0000794">
    <property type="term" value="C:condensed nuclear chromosome"/>
    <property type="evidence" value="ECO:0007669"/>
    <property type="project" value="TreeGrafter"/>
</dbReference>
<dbReference type="EMBL" id="JAVXUO010002395">
    <property type="protein sequence ID" value="KAK2973612.1"/>
    <property type="molecule type" value="Genomic_DNA"/>
</dbReference>
<dbReference type="GO" id="GO:0030870">
    <property type="term" value="C:Mre11 complex"/>
    <property type="evidence" value="ECO:0007669"/>
    <property type="project" value="TreeGrafter"/>
</dbReference>
<proteinExistence type="predicted"/>
<gene>
    <name evidence="1" type="ORF">RJ640_027522</name>
</gene>
<dbReference type="PANTHER" id="PTHR18867">
    <property type="entry name" value="RAD50"/>
    <property type="match status" value="1"/>
</dbReference>
<evidence type="ECO:0000313" key="1">
    <source>
        <dbReference type="EMBL" id="KAK2973612.1"/>
    </source>
</evidence>
<dbReference type="GO" id="GO:0070192">
    <property type="term" value="P:chromosome organization involved in meiotic cell cycle"/>
    <property type="evidence" value="ECO:0007669"/>
    <property type="project" value="TreeGrafter"/>
</dbReference>
<dbReference type="GO" id="GO:0051880">
    <property type="term" value="F:G-quadruplex DNA binding"/>
    <property type="evidence" value="ECO:0007669"/>
    <property type="project" value="TreeGrafter"/>
</dbReference>
<organism evidence="1 2">
    <name type="scientific">Escallonia rubra</name>
    <dbReference type="NCBI Taxonomy" id="112253"/>
    <lineage>
        <taxon>Eukaryota</taxon>
        <taxon>Viridiplantae</taxon>
        <taxon>Streptophyta</taxon>
        <taxon>Embryophyta</taxon>
        <taxon>Tracheophyta</taxon>
        <taxon>Spermatophyta</taxon>
        <taxon>Magnoliopsida</taxon>
        <taxon>eudicotyledons</taxon>
        <taxon>Gunneridae</taxon>
        <taxon>Pentapetalae</taxon>
        <taxon>asterids</taxon>
        <taxon>campanulids</taxon>
        <taxon>Escalloniales</taxon>
        <taxon>Escalloniaceae</taxon>
        <taxon>Escallonia</taxon>
    </lineage>
</organism>
<comment type="caution">
    <text evidence="1">The sequence shown here is derived from an EMBL/GenBank/DDBJ whole genome shotgun (WGS) entry which is preliminary data.</text>
</comment>
<sequence length="149" mass="16842">MEDRKGQENFQLIVITHDERFAQLIGRRQHAEKYYRVMKDDQAEPRGGVFANWNGTVVVVKSPSDLEPVQYSEDDQVAEEVMGTQIGEECFERLSGIVDIHGRKGRSQLVFASKERNNQPIDIGRPTDSSNVSFMGPVEFMGVGRSPIK</sequence>
<dbReference type="GO" id="GO:0000722">
    <property type="term" value="P:telomere maintenance via recombination"/>
    <property type="evidence" value="ECO:0007669"/>
    <property type="project" value="TreeGrafter"/>
</dbReference>
<evidence type="ECO:0000313" key="2">
    <source>
        <dbReference type="Proteomes" id="UP001187471"/>
    </source>
</evidence>
<accession>A0AA88QPK3</accession>
<name>A0AA88QPK3_9ASTE</name>
<reference evidence="1" key="1">
    <citation type="submission" date="2022-12" db="EMBL/GenBank/DDBJ databases">
        <title>Draft genome assemblies for two species of Escallonia (Escalloniales).</title>
        <authorList>
            <person name="Chanderbali A."/>
            <person name="Dervinis C."/>
            <person name="Anghel I."/>
            <person name="Soltis D."/>
            <person name="Soltis P."/>
            <person name="Zapata F."/>
        </authorList>
    </citation>
    <scope>NUCLEOTIDE SEQUENCE</scope>
    <source>
        <strain evidence="1">UCBG92.1500</strain>
        <tissue evidence="1">Leaf</tissue>
    </source>
</reference>
<dbReference type="AlphaFoldDB" id="A0AA88QPK3"/>
<dbReference type="GO" id="GO:0006302">
    <property type="term" value="P:double-strand break repair"/>
    <property type="evidence" value="ECO:0007669"/>
    <property type="project" value="TreeGrafter"/>
</dbReference>